<reference evidence="2 3" key="1">
    <citation type="submission" date="2016-03" db="EMBL/GenBank/DDBJ databases">
        <title>EvidentialGene: Evidence-directed Construction of Genes on Genomes.</title>
        <authorList>
            <person name="Gilbert D.G."/>
            <person name="Choi J.-H."/>
            <person name="Mockaitis K."/>
            <person name="Colbourne J."/>
            <person name="Pfrender M."/>
        </authorList>
    </citation>
    <scope>NUCLEOTIDE SEQUENCE [LARGE SCALE GENOMIC DNA]</scope>
    <source>
        <strain evidence="2 3">Xinb3</strain>
        <tissue evidence="2">Complete organism</tissue>
    </source>
</reference>
<gene>
    <name evidence="2" type="ORF">APZ42_013689</name>
</gene>
<name>A0A162QQ92_9CRUS</name>
<dbReference type="AlphaFoldDB" id="A0A162QQ92"/>
<organism evidence="2 3">
    <name type="scientific">Daphnia magna</name>
    <dbReference type="NCBI Taxonomy" id="35525"/>
    <lineage>
        <taxon>Eukaryota</taxon>
        <taxon>Metazoa</taxon>
        <taxon>Ecdysozoa</taxon>
        <taxon>Arthropoda</taxon>
        <taxon>Crustacea</taxon>
        <taxon>Branchiopoda</taxon>
        <taxon>Diplostraca</taxon>
        <taxon>Cladocera</taxon>
        <taxon>Anomopoda</taxon>
        <taxon>Daphniidae</taxon>
        <taxon>Daphnia</taxon>
    </lineage>
</organism>
<evidence type="ECO:0000313" key="2">
    <source>
        <dbReference type="EMBL" id="KZS19866.1"/>
    </source>
</evidence>
<keyword evidence="1" id="KW-0812">Transmembrane</keyword>
<keyword evidence="1" id="KW-1133">Transmembrane helix</keyword>
<dbReference type="EMBL" id="LRGB01000311">
    <property type="protein sequence ID" value="KZS19866.1"/>
    <property type="molecule type" value="Genomic_DNA"/>
</dbReference>
<protein>
    <submittedName>
        <fullName evidence="2">Uncharacterized protein</fullName>
    </submittedName>
</protein>
<sequence>MKIKRFLQESKGLGFLSFLGCLRIVFLYFNLKYLKDHYPYSWKENTEKATLMANAKNTPNGFALGVICQVNEP</sequence>
<accession>A0A162QQ92</accession>
<proteinExistence type="predicted"/>
<evidence type="ECO:0000256" key="1">
    <source>
        <dbReference type="SAM" id="Phobius"/>
    </source>
</evidence>
<dbReference type="Proteomes" id="UP000076858">
    <property type="component" value="Unassembled WGS sequence"/>
</dbReference>
<comment type="caution">
    <text evidence="2">The sequence shown here is derived from an EMBL/GenBank/DDBJ whole genome shotgun (WGS) entry which is preliminary data.</text>
</comment>
<keyword evidence="1" id="KW-0472">Membrane</keyword>
<feature type="transmembrane region" description="Helical" evidence="1">
    <location>
        <begin position="12"/>
        <end position="31"/>
    </location>
</feature>
<keyword evidence="3" id="KW-1185">Reference proteome</keyword>
<evidence type="ECO:0000313" key="3">
    <source>
        <dbReference type="Proteomes" id="UP000076858"/>
    </source>
</evidence>